<evidence type="ECO:0000256" key="1">
    <source>
        <dbReference type="ARBA" id="ARBA00022801"/>
    </source>
</evidence>
<evidence type="ECO:0000313" key="3">
    <source>
        <dbReference type="Proteomes" id="UP000050791"/>
    </source>
</evidence>
<dbReference type="PANTHER" id="PTHR18934">
    <property type="entry name" value="ATP-DEPENDENT RNA HELICASE"/>
    <property type="match status" value="1"/>
</dbReference>
<dbReference type="GO" id="GO:0016787">
    <property type="term" value="F:hydrolase activity"/>
    <property type="evidence" value="ECO:0007669"/>
    <property type="project" value="UniProtKB-KW"/>
</dbReference>
<keyword evidence="2" id="KW-0347">Helicase</keyword>
<dbReference type="AlphaFoldDB" id="A0AA85BHZ9"/>
<dbReference type="GO" id="GO:0004386">
    <property type="term" value="F:helicase activity"/>
    <property type="evidence" value="ECO:0007669"/>
    <property type="project" value="UniProtKB-KW"/>
</dbReference>
<dbReference type="Gene3D" id="3.40.50.300">
    <property type="entry name" value="P-loop containing nucleotide triphosphate hydrolases"/>
    <property type="match status" value="1"/>
</dbReference>
<dbReference type="PANTHER" id="PTHR18934:SF221">
    <property type="entry name" value="ATP-DEPENDENT RNA HELICASE DHX34-RELATED"/>
    <property type="match status" value="1"/>
</dbReference>
<keyword evidence="2" id="KW-0547">Nucleotide-binding</keyword>
<dbReference type="InterPro" id="IPR027417">
    <property type="entry name" value="P-loop_NTPase"/>
</dbReference>
<reference evidence="4" key="1">
    <citation type="submission" date="2023-11" db="UniProtKB">
        <authorList>
            <consortium name="WormBaseParasite"/>
        </authorList>
    </citation>
    <scope>IDENTIFICATION</scope>
</reference>
<sequence length="109" mass="12151">MEPVKAYAEETKRWIILPLHGALSASHQEKVFHVASNCVRKCILSTNITETALTIDGISLPSCNLHGPISNVTNLLAELSSKWQKKSVEDNDGIYCRAKYQQGTTYVQF</sequence>
<protein>
    <submittedName>
        <fullName evidence="4">Uncharacterized protein</fullName>
    </submittedName>
</protein>
<evidence type="ECO:0000256" key="2">
    <source>
        <dbReference type="ARBA" id="ARBA00022806"/>
    </source>
</evidence>
<organism evidence="3 4">
    <name type="scientific">Schistosoma mattheei</name>
    <dbReference type="NCBI Taxonomy" id="31246"/>
    <lineage>
        <taxon>Eukaryota</taxon>
        <taxon>Metazoa</taxon>
        <taxon>Spiralia</taxon>
        <taxon>Lophotrochozoa</taxon>
        <taxon>Platyhelminthes</taxon>
        <taxon>Trematoda</taxon>
        <taxon>Digenea</taxon>
        <taxon>Strigeidida</taxon>
        <taxon>Schistosomatoidea</taxon>
        <taxon>Schistosomatidae</taxon>
        <taxon>Schistosoma</taxon>
    </lineage>
</organism>
<accession>A0AA85BHZ9</accession>
<name>A0AA85BHZ9_9TREM</name>
<proteinExistence type="predicted"/>
<keyword evidence="1" id="KW-0378">Hydrolase</keyword>
<dbReference type="WBParaSite" id="SMTH1_56730.1">
    <property type="protein sequence ID" value="SMTH1_56730.1"/>
    <property type="gene ID" value="SMTH1_56730"/>
</dbReference>
<dbReference type="GO" id="GO:0003723">
    <property type="term" value="F:RNA binding"/>
    <property type="evidence" value="ECO:0007669"/>
    <property type="project" value="TreeGrafter"/>
</dbReference>
<dbReference type="Proteomes" id="UP000050791">
    <property type="component" value="Unassembled WGS sequence"/>
</dbReference>
<keyword evidence="2" id="KW-0067">ATP-binding</keyword>
<evidence type="ECO:0000313" key="4">
    <source>
        <dbReference type="WBParaSite" id="SMTH1_56730.1"/>
    </source>
</evidence>